<evidence type="ECO:0000313" key="7">
    <source>
        <dbReference type="Proteomes" id="UP000240971"/>
    </source>
</evidence>
<protein>
    <submittedName>
        <fullName evidence="6">Putative oxidoreductase</fullName>
    </submittedName>
</protein>
<keyword evidence="4 5" id="KW-0472">Membrane</keyword>
<dbReference type="Pfam" id="PF07681">
    <property type="entry name" value="DoxX"/>
    <property type="match status" value="1"/>
</dbReference>
<feature type="transmembrane region" description="Helical" evidence="5">
    <location>
        <begin position="113"/>
        <end position="132"/>
    </location>
</feature>
<keyword evidence="3 5" id="KW-1133">Transmembrane helix</keyword>
<evidence type="ECO:0000256" key="2">
    <source>
        <dbReference type="ARBA" id="ARBA00022692"/>
    </source>
</evidence>
<evidence type="ECO:0000256" key="4">
    <source>
        <dbReference type="ARBA" id="ARBA00023136"/>
    </source>
</evidence>
<gene>
    <name evidence="6" type="ORF">CLV51_106164</name>
</gene>
<dbReference type="RefSeq" id="WP_106530580.1">
    <property type="nucleotide sequence ID" value="NZ_PYAW01000006.1"/>
</dbReference>
<evidence type="ECO:0000256" key="1">
    <source>
        <dbReference type="ARBA" id="ARBA00004141"/>
    </source>
</evidence>
<comment type="subcellular location">
    <subcellularLocation>
        <location evidence="1">Membrane</location>
        <topology evidence="1">Multi-pass membrane protein</topology>
    </subcellularLocation>
</comment>
<evidence type="ECO:0000256" key="5">
    <source>
        <dbReference type="SAM" id="Phobius"/>
    </source>
</evidence>
<organism evidence="6 7">
    <name type="scientific">Chitinophaga niastensis</name>
    <dbReference type="NCBI Taxonomy" id="536980"/>
    <lineage>
        <taxon>Bacteria</taxon>
        <taxon>Pseudomonadati</taxon>
        <taxon>Bacteroidota</taxon>
        <taxon>Chitinophagia</taxon>
        <taxon>Chitinophagales</taxon>
        <taxon>Chitinophagaceae</taxon>
        <taxon>Chitinophaga</taxon>
    </lineage>
</organism>
<dbReference type="AlphaFoldDB" id="A0A2P8HDK7"/>
<dbReference type="OrthoDB" id="8778559at2"/>
<feature type="transmembrane region" description="Helical" evidence="5">
    <location>
        <begin position="20"/>
        <end position="38"/>
    </location>
</feature>
<name>A0A2P8HDK7_CHINA</name>
<evidence type="ECO:0000256" key="3">
    <source>
        <dbReference type="ARBA" id="ARBA00022989"/>
    </source>
</evidence>
<evidence type="ECO:0000313" key="6">
    <source>
        <dbReference type="EMBL" id="PSL44298.1"/>
    </source>
</evidence>
<proteinExistence type="predicted"/>
<feature type="transmembrane region" description="Helical" evidence="5">
    <location>
        <begin position="88"/>
        <end position="107"/>
    </location>
</feature>
<dbReference type="InterPro" id="IPR032808">
    <property type="entry name" value="DoxX"/>
</dbReference>
<dbReference type="EMBL" id="PYAW01000006">
    <property type="protein sequence ID" value="PSL44298.1"/>
    <property type="molecule type" value="Genomic_DNA"/>
</dbReference>
<accession>A0A2P8HDK7</accession>
<dbReference type="Proteomes" id="UP000240971">
    <property type="component" value="Unassembled WGS sequence"/>
</dbReference>
<dbReference type="GO" id="GO:0016020">
    <property type="term" value="C:membrane"/>
    <property type="evidence" value="ECO:0007669"/>
    <property type="project" value="UniProtKB-SubCell"/>
</dbReference>
<sequence length="135" mass="15028">MLKKWYKTSPSQSNRSVDIIRIVVALILIVHPIERIYTGHVALFGRDMDSWGLPFGLAFAWFITLMQIACSLALIFRRLVVPGCIGHICILTAGIVLIHAADGWFVVGGGTDGMEFSVTLIACFFAVLWAYWPRS</sequence>
<reference evidence="6 7" key="1">
    <citation type="submission" date="2018-03" db="EMBL/GenBank/DDBJ databases">
        <title>Genomic Encyclopedia of Archaeal and Bacterial Type Strains, Phase II (KMG-II): from individual species to whole genera.</title>
        <authorList>
            <person name="Goeker M."/>
        </authorList>
    </citation>
    <scope>NUCLEOTIDE SEQUENCE [LARGE SCALE GENOMIC DNA]</scope>
    <source>
        <strain evidence="6 7">DSM 24859</strain>
    </source>
</reference>
<keyword evidence="7" id="KW-1185">Reference proteome</keyword>
<keyword evidence="2 5" id="KW-0812">Transmembrane</keyword>
<comment type="caution">
    <text evidence="6">The sequence shown here is derived from an EMBL/GenBank/DDBJ whole genome shotgun (WGS) entry which is preliminary data.</text>
</comment>
<feature type="transmembrane region" description="Helical" evidence="5">
    <location>
        <begin position="58"/>
        <end position="76"/>
    </location>
</feature>